<name>A0A0R3TI25_RODNA</name>
<feature type="region of interest" description="Disordered" evidence="1">
    <location>
        <begin position="1"/>
        <end position="60"/>
    </location>
</feature>
<dbReference type="Proteomes" id="UP000278807">
    <property type="component" value="Unassembled WGS sequence"/>
</dbReference>
<keyword evidence="3" id="KW-1185">Reference proteome</keyword>
<dbReference type="EMBL" id="UZAE01008065">
    <property type="protein sequence ID" value="VDO02572.1"/>
    <property type="molecule type" value="Genomic_DNA"/>
</dbReference>
<gene>
    <name evidence="2" type="ORF">HNAJ_LOCUS6712</name>
</gene>
<reference evidence="4" key="1">
    <citation type="submission" date="2017-02" db="UniProtKB">
        <authorList>
            <consortium name="WormBaseParasite"/>
        </authorList>
    </citation>
    <scope>IDENTIFICATION</scope>
</reference>
<evidence type="ECO:0000313" key="2">
    <source>
        <dbReference type="EMBL" id="VDO02572.1"/>
    </source>
</evidence>
<dbReference type="WBParaSite" id="HNAJ_0000671601-mRNA-1">
    <property type="protein sequence ID" value="HNAJ_0000671601-mRNA-1"/>
    <property type="gene ID" value="HNAJ_0000671601"/>
</dbReference>
<protein>
    <submittedName>
        <fullName evidence="2 4">Uncharacterized protein</fullName>
    </submittedName>
</protein>
<sequence length="60" mass="6739">MTDMAASKRPRITQILRPVKERQNNHSSPEEVEGLANEGYVVQPGSSENHKSPRSNLPNR</sequence>
<evidence type="ECO:0000256" key="1">
    <source>
        <dbReference type="SAM" id="MobiDB-lite"/>
    </source>
</evidence>
<dbReference type="AlphaFoldDB" id="A0A0R3TI25"/>
<organism evidence="4">
    <name type="scientific">Rodentolepis nana</name>
    <name type="common">Dwarf tapeworm</name>
    <name type="synonym">Hymenolepis nana</name>
    <dbReference type="NCBI Taxonomy" id="102285"/>
    <lineage>
        <taxon>Eukaryota</taxon>
        <taxon>Metazoa</taxon>
        <taxon>Spiralia</taxon>
        <taxon>Lophotrochozoa</taxon>
        <taxon>Platyhelminthes</taxon>
        <taxon>Cestoda</taxon>
        <taxon>Eucestoda</taxon>
        <taxon>Cyclophyllidea</taxon>
        <taxon>Hymenolepididae</taxon>
        <taxon>Rodentolepis</taxon>
    </lineage>
</organism>
<accession>A0A0R3TI25</accession>
<evidence type="ECO:0000313" key="3">
    <source>
        <dbReference type="Proteomes" id="UP000278807"/>
    </source>
</evidence>
<evidence type="ECO:0000313" key="4">
    <source>
        <dbReference type="WBParaSite" id="HNAJ_0000671601-mRNA-1"/>
    </source>
</evidence>
<proteinExistence type="predicted"/>
<reference evidence="2 3" key="2">
    <citation type="submission" date="2018-11" db="EMBL/GenBank/DDBJ databases">
        <authorList>
            <consortium name="Pathogen Informatics"/>
        </authorList>
    </citation>
    <scope>NUCLEOTIDE SEQUENCE [LARGE SCALE GENOMIC DNA]</scope>
</reference>